<protein>
    <recommendedName>
        <fullName evidence="3">YtxH domain-containing protein</fullName>
    </recommendedName>
</protein>
<evidence type="ECO:0008006" key="3">
    <source>
        <dbReference type="Google" id="ProtNLM"/>
    </source>
</evidence>
<name>A0ABP7ZZD3_9MICO</name>
<evidence type="ECO:0000313" key="1">
    <source>
        <dbReference type="EMBL" id="GAA4173946.1"/>
    </source>
</evidence>
<reference evidence="2" key="1">
    <citation type="journal article" date="2019" name="Int. J. Syst. Evol. Microbiol.">
        <title>The Global Catalogue of Microorganisms (GCM) 10K type strain sequencing project: providing services to taxonomists for standard genome sequencing and annotation.</title>
        <authorList>
            <consortium name="The Broad Institute Genomics Platform"/>
            <consortium name="The Broad Institute Genome Sequencing Center for Infectious Disease"/>
            <person name="Wu L."/>
            <person name="Ma J."/>
        </authorList>
    </citation>
    <scope>NUCLEOTIDE SEQUENCE [LARGE SCALE GENOMIC DNA]</scope>
    <source>
        <strain evidence="2">JCM 17591</strain>
    </source>
</reference>
<dbReference type="RefSeq" id="WP_344753330.1">
    <property type="nucleotide sequence ID" value="NZ_BAABBW010000002.1"/>
</dbReference>
<comment type="caution">
    <text evidence="1">The sequence shown here is derived from an EMBL/GenBank/DDBJ whole genome shotgun (WGS) entry which is preliminary data.</text>
</comment>
<accession>A0ABP7ZZD3</accession>
<keyword evidence="2" id="KW-1185">Reference proteome</keyword>
<dbReference type="EMBL" id="BAABBW010000002">
    <property type="protein sequence ID" value="GAA4173946.1"/>
    <property type="molecule type" value="Genomic_DNA"/>
</dbReference>
<proteinExistence type="predicted"/>
<evidence type="ECO:0000313" key="2">
    <source>
        <dbReference type="Proteomes" id="UP001501079"/>
    </source>
</evidence>
<organism evidence="1 2">
    <name type="scientific">Gryllotalpicola koreensis</name>
    <dbReference type="NCBI Taxonomy" id="993086"/>
    <lineage>
        <taxon>Bacteria</taxon>
        <taxon>Bacillati</taxon>
        <taxon>Actinomycetota</taxon>
        <taxon>Actinomycetes</taxon>
        <taxon>Micrococcales</taxon>
        <taxon>Microbacteriaceae</taxon>
        <taxon>Gryllotalpicola</taxon>
    </lineage>
</organism>
<dbReference type="Proteomes" id="UP001501079">
    <property type="component" value="Unassembled WGS sequence"/>
</dbReference>
<gene>
    <name evidence="1" type="ORF">GCM10022287_17130</name>
</gene>
<sequence length="72" mass="7940">MRKLIAWLGLGTLALAAYTYGARAGRGRYLEIKAAVDAVRHDPKVRKARTRALKRAHKALASATRQAKKIGR</sequence>